<dbReference type="EMBL" id="KV878128">
    <property type="protein sequence ID" value="OJJ01930.1"/>
    <property type="molecule type" value="Genomic_DNA"/>
</dbReference>
<proteinExistence type="predicted"/>
<name>A0A1L9PK71_ASPVE</name>
<keyword evidence="2" id="KW-1185">Reference proteome</keyword>
<dbReference type="VEuPathDB" id="FungiDB:ASPVEDRAFT_653232"/>
<organism evidence="1 2">
    <name type="scientific">Aspergillus versicolor CBS 583.65</name>
    <dbReference type="NCBI Taxonomy" id="1036611"/>
    <lineage>
        <taxon>Eukaryota</taxon>
        <taxon>Fungi</taxon>
        <taxon>Dikarya</taxon>
        <taxon>Ascomycota</taxon>
        <taxon>Pezizomycotina</taxon>
        <taxon>Eurotiomycetes</taxon>
        <taxon>Eurotiomycetidae</taxon>
        <taxon>Eurotiales</taxon>
        <taxon>Aspergillaceae</taxon>
        <taxon>Aspergillus</taxon>
        <taxon>Aspergillus subgen. Nidulantes</taxon>
    </lineage>
</organism>
<protein>
    <submittedName>
        <fullName evidence="1">Uncharacterized protein</fullName>
    </submittedName>
</protein>
<sequence>MSSEEPHLLTFTDVTDPEELQENADLCAAMASAAQIMDNVGVLNVLSGWPAVSILCDVRLIPVCNIPPRLNRVVGANLEFFKEMIFLVPDDQVQQAIDALAANPGYPRCVDPSCAVFKEDRCPNEPPSDDPVRFGVVGAAHFHVVPSGLPLTLYPMSKMVWSLRDLNDESPHITLASACMPEPWAELYPIRVLTRRAFVESLILCRCRDYGRNPSLDTLWCRLLLAFAVRGVDLSDGFAPFWSVFAYLDDVYDPDELLCELRDKLITRDGLPVHPDHCPDSWKFRSRGHWRRACTEML</sequence>
<gene>
    <name evidence="1" type="ORF">ASPVEDRAFT_653232</name>
</gene>
<evidence type="ECO:0000313" key="1">
    <source>
        <dbReference type="EMBL" id="OJJ01930.1"/>
    </source>
</evidence>
<dbReference type="GeneID" id="63731309"/>
<dbReference type="RefSeq" id="XP_040667692.1">
    <property type="nucleotide sequence ID" value="XM_040815798.1"/>
</dbReference>
<reference evidence="2" key="1">
    <citation type="journal article" date="2017" name="Genome Biol.">
        <title>Comparative genomics reveals high biological diversity and specific adaptations in the industrially and medically important fungal genus Aspergillus.</title>
        <authorList>
            <person name="de Vries R.P."/>
            <person name="Riley R."/>
            <person name="Wiebenga A."/>
            <person name="Aguilar-Osorio G."/>
            <person name="Amillis S."/>
            <person name="Uchima C.A."/>
            <person name="Anderluh G."/>
            <person name="Asadollahi M."/>
            <person name="Askin M."/>
            <person name="Barry K."/>
            <person name="Battaglia E."/>
            <person name="Bayram O."/>
            <person name="Benocci T."/>
            <person name="Braus-Stromeyer S.A."/>
            <person name="Caldana C."/>
            <person name="Canovas D."/>
            <person name="Cerqueira G.C."/>
            <person name="Chen F."/>
            <person name="Chen W."/>
            <person name="Choi C."/>
            <person name="Clum A."/>
            <person name="Dos Santos R.A."/>
            <person name="Damasio A.R."/>
            <person name="Diallinas G."/>
            <person name="Emri T."/>
            <person name="Fekete E."/>
            <person name="Flipphi M."/>
            <person name="Freyberg S."/>
            <person name="Gallo A."/>
            <person name="Gournas C."/>
            <person name="Habgood R."/>
            <person name="Hainaut M."/>
            <person name="Harispe M.L."/>
            <person name="Henrissat B."/>
            <person name="Hilden K.S."/>
            <person name="Hope R."/>
            <person name="Hossain A."/>
            <person name="Karabika E."/>
            <person name="Karaffa L."/>
            <person name="Karanyi Z."/>
            <person name="Krasevec N."/>
            <person name="Kuo A."/>
            <person name="Kusch H."/>
            <person name="LaButti K."/>
            <person name="Lagendijk E.L."/>
            <person name="Lapidus A."/>
            <person name="Levasseur A."/>
            <person name="Lindquist E."/>
            <person name="Lipzen A."/>
            <person name="Logrieco A.F."/>
            <person name="MacCabe A."/>
            <person name="Maekelae M.R."/>
            <person name="Malavazi I."/>
            <person name="Melin P."/>
            <person name="Meyer V."/>
            <person name="Mielnichuk N."/>
            <person name="Miskei M."/>
            <person name="Molnar A.P."/>
            <person name="Mule G."/>
            <person name="Ngan C.Y."/>
            <person name="Orejas M."/>
            <person name="Orosz E."/>
            <person name="Ouedraogo J.P."/>
            <person name="Overkamp K.M."/>
            <person name="Park H.-S."/>
            <person name="Perrone G."/>
            <person name="Piumi F."/>
            <person name="Punt P.J."/>
            <person name="Ram A.F."/>
            <person name="Ramon A."/>
            <person name="Rauscher S."/>
            <person name="Record E."/>
            <person name="Riano-Pachon D.M."/>
            <person name="Robert V."/>
            <person name="Roehrig J."/>
            <person name="Ruller R."/>
            <person name="Salamov A."/>
            <person name="Salih N.S."/>
            <person name="Samson R.A."/>
            <person name="Sandor E."/>
            <person name="Sanguinetti M."/>
            <person name="Schuetze T."/>
            <person name="Sepcic K."/>
            <person name="Shelest E."/>
            <person name="Sherlock G."/>
            <person name="Sophianopoulou V."/>
            <person name="Squina F.M."/>
            <person name="Sun H."/>
            <person name="Susca A."/>
            <person name="Todd R.B."/>
            <person name="Tsang A."/>
            <person name="Unkles S.E."/>
            <person name="van de Wiele N."/>
            <person name="van Rossen-Uffink D."/>
            <person name="Oliveira J.V."/>
            <person name="Vesth T.C."/>
            <person name="Visser J."/>
            <person name="Yu J.-H."/>
            <person name="Zhou M."/>
            <person name="Andersen M.R."/>
            <person name="Archer D.B."/>
            <person name="Baker S.E."/>
            <person name="Benoit I."/>
            <person name="Brakhage A.A."/>
            <person name="Braus G.H."/>
            <person name="Fischer R."/>
            <person name="Frisvad J.C."/>
            <person name="Goldman G.H."/>
            <person name="Houbraken J."/>
            <person name="Oakley B."/>
            <person name="Pocsi I."/>
            <person name="Scazzocchio C."/>
            <person name="Seiboth B."/>
            <person name="vanKuyk P.A."/>
            <person name="Wortman J."/>
            <person name="Dyer P.S."/>
            <person name="Grigoriev I.V."/>
        </authorList>
    </citation>
    <scope>NUCLEOTIDE SEQUENCE [LARGE SCALE GENOMIC DNA]</scope>
    <source>
        <strain evidence="2">CBS 583.65</strain>
    </source>
</reference>
<evidence type="ECO:0000313" key="2">
    <source>
        <dbReference type="Proteomes" id="UP000184073"/>
    </source>
</evidence>
<dbReference type="Proteomes" id="UP000184073">
    <property type="component" value="Unassembled WGS sequence"/>
</dbReference>
<dbReference type="OrthoDB" id="4499271at2759"/>
<accession>A0A1L9PK71</accession>
<dbReference type="AlphaFoldDB" id="A0A1L9PK71"/>